<evidence type="ECO:0000313" key="6">
    <source>
        <dbReference type="EMBL" id="CAI9115741.1"/>
    </source>
</evidence>
<dbReference type="AlphaFoldDB" id="A0AAV1E7T4"/>
<dbReference type="InterPro" id="IPR018247">
    <property type="entry name" value="EF_Hand_1_Ca_BS"/>
</dbReference>
<name>A0AAV1E7T4_OLDCO</name>
<dbReference type="InterPro" id="IPR011992">
    <property type="entry name" value="EF-hand-dom_pair"/>
</dbReference>
<dbReference type="SUPFAM" id="SSF47473">
    <property type="entry name" value="EF-hand"/>
    <property type="match status" value="1"/>
</dbReference>
<protein>
    <submittedName>
        <fullName evidence="6">OLC1v1016732C1</fullName>
    </submittedName>
</protein>
<feature type="domain" description="EF-hand" evidence="5">
    <location>
        <begin position="106"/>
        <end position="131"/>
    </location>
</feature>
<keyword evidence="4" id="KW-0812">Transmembrane</keyword>
<dbReference type="EMBL" id="OX459125">
    <property type="protein sequence ID" value="CAI9115741.1"/>
    <property type="molecule type" value="Genomic_DNA"/>
</dbReference>
<dbReference type="Gene3D" id="1.10.238.10">
    <property type="entry name" value="EF-hand"/>
    <property type="match status" value="1"/>
</dbReference>
<feature type="transmembrane region" description="Helical" evidence="4">
    <location>
        <begin position="20"/>
        <end position="44"/>
    </location>
</feature>
<gene>
    <name evidence="6" type="ORF">OLC1_LOCUS22207</name>
</gene>
<reference evidence="6" key="1">
    <citation type="submission" date="2023-03" db="EMBL/GenBank/DDBJ databases">
        <authorList>
            <person name="Julca I."/>
        </authorList>
    </citation>
    <scope>NUCLEOTIDE SEQUENCE</scope>
</reference>
<keyword evidence="2" id="KW-0677">Repeat</keyword>
<dbReference type="GO" id="GO:0005509">
    <property type="term" value="F:calcium ion binding"/>
    <property type="evidence" value="ECO:0007669"/>
    <property type="project" value="InterPro"/>
</dbReference>
<dbReference type="Pfam" id="PF13499">
    <property type="entry name" value="EF-hand_7"/>
    <property type="match status" value="1"/>
</dbReference>
<sequence length="136" mass="15372">MDQIKLLPPKAKTTQKKRTLLQINLLYLNIILHLLATETSLITIRKQMPIVNHKNVTMAVSKEKLKGLFKQYDKNGDGLLDKSELKEAFKRLGAILPGWRASRSLQHADANGDGVISEDELVELVKYALQFGYTVK</sequence>
<evidence type="ECO:0000256" key="3">
    <source>
        <dbReference type="ARBA" id="ARBA00022837"/>
    </source>
</evidence>
<keyword evidence="4" id="KW-1133">Transmembrane helix</keyword>
<dbReference type="PROSITE" id="PS50222">
    <property type="entry name" value="EF_HAND_2"/>
    <property type="match status" value="2"/>
</dbReference>
<keyword evidence="4" id="KW-0472">Membrane</keyword>
<accession>A0AAV1E7T4</accession>
<dbReference type="PANTHER" id="PTHR10891">
    <property type="entry name" value="EF-HAND CALCIUM-BINDING DOMAIN CONTAINING PROTEIN"/>
    <property type="match status" value="1"/>
</dbReference>
<evidence type="ECO:0000313" key="7">
    <source>
        <dbReference type="Proteomes" id="UP001161247"/>
    </source>
</evidence>
<dbReference type="InterPro" id="IPR039647">
    <property type="entry name" value="EF_hand_pair_protein_CML-like"/>
</dbReference>
<dbReference type="Proteomes" id="UP001161247">
    <property type="component" value="Chromosome 8"/>
</dbReference>
<dbReference type="CDD" id="cd00051">
    <property type="entry name" value="EFh"/>
    <property type="match status" value="1"/>
</dbReference>
<keyword evidence="7" id="KW-1185">Reference proteome</keyword>
<dbReference type="PROSITE" id="PS00018">
    <property type="entry name" value="EF_HAND_1"/>
    <property type="match status" value="2"/>
</dbReference>
<keyword evidence="1" id="KW-0479">Metal-binding</keyword>
<feature type="domain" description="EF-hand" evidence="5">
    <location>
        <begin position="60"/>
        <end position="95"/>
    </location>
</feature>
<evidence type="ECO:0000256" key="4">
    <source>
        <dbReference type="SAM" id="Phobius"/>
    </source>
</evidence>
<evidence type="ECO:0000256" key="1">
    <source>
        <dbReference type="ARBA" id="ARBA00022723"/>
    </source>
</evidence>
<organism evidence="6 7">
    <name type="scientific">Oldenlandia corymbosa var. corymbosa</name>
    <dbReference type="NCBI Taxonomy" id="529605"/>
    <lineage>
        <taxon>Eukaryota</taxon>
        <taxon>Viridiplantae</taxon>
        <taxon>Streptophyta</taxon>
        <taxon>Embryophyta</taxon>
        <taxon>Tracheophyta</taxon>
        <taxon>Spermatophyta</taxon>
        <taxon>Magnoliopsida</taxon>
        <taxon>eudicotyledons</taxon>
        <taxon>Gunneridae</taxon>
        <taxon>Pentapetalae</taxon>
        <taxon>asterids</taxon>
        <taxon>lamiids</taxon>
        <taxon>Gentianales</taxon>
        <taxon>Rubiaceae</taxon>
        <taxon>Rubioideae</taxon>
        <taxon>Spermacoceae</taxon>
        <taxon>Hedyotis-Oldenlandia complex</taxon>
        <taxon>Oldenlandia</taxon>
    </lineage>
</organism>
<dbReference type="InterPro" id="IPR002048">
    <property type="entry name" value="EF_hand_dom"/>
</dbReference>
<dbReference type="SMART" id="SM00054">
    <property type="entry name" value="EFh"/>
    <property type="match status" value="2"/>
</dbReference>
<proteinExistence type="predicted"/>
<evidence type="ECO:0000256" key="2">
    <source>
        <dbReference type="ARBA" id="ARBA00022737"/>
    </source>
</evidence>
<keyword evidence="3" id="KW-0106">Calcium</keyword>
<evidence type="ECO:0000259" key="5">
    <source>
        <dbReference type="PROSITE" id="PS50222"/>
    </source>
</evidence>